<dbReference type="InterPro" id="IPR009533">
    <property type="entry name" value="FAM107"/>
</dbReference>
<protein>
    <submittedName>
        <fullName evidence="5">Protein FAM107B isoform X1</fullName>
    </submittedName>
</protein>
<keyword evidence="4" id="KW-1185">Reference proteome</keyword>
<dbReference type="OrthoDB" id="5963205at2759"/>
<dbReference type="Pfam" id="PF06625">
    <property type="entry name" value="DUF1151"/>
    <property type="match status" value="1"/>
</dbReference>
<dbReference type="RefSeq" id="XP_030749889.1">
    <property type="nucleotide sequence ID" value="XM_030894029.1"/>
</dbReference>
<accession>A0A6J2XGP2</accession>
<feature type="coiled-coil region" evidence="2">
    <location>
        <begin position="147"/>
        <end position="174"/>
    </location>
</feature>
<dbReference type="KEGG" id="soy:115877737"/>
<gene>
    <name evidence="5" type="primary">LOC115877737</name>
</gene>
<reference evidence="5" key="1">
    <citation type="submission" date="2025-08" db="UniProtKB">
        <authorList>
            <consortium name="RefSeq"/>
        </authorList>
    </citation>
    <scope>IDENTIFICATION</scope>
    <source>
        <tissue evidence="5">Gonads</tissue>
    </source>
</reference>
<dbReference type="PANTHER" id="PTHR16768">
    <property type="entry name" value="DOWN REGULATED IN RENAL CARCINOMA 1/TU3A"/>
    <property type="match status" value="1"/>
</dbReference>
<evidence type="ECO:0000313" key="4">
    <source>
        <dbReference type="Proteomes" id="UP000504635"/>
    </source>
</evidence>
<dbReference type="FunCoup" id="A0A6J2XGP2">
    <property type="interactions" value="690"/>
</dbReference>
<keyword evidence="1 2" id="KW-0175">Coiled coil</keyword>
<name>A0A6J2XGP2_SITOR</name>
<feature type="region of interest" description="Disordered" evidence="3">
    <location>
        <begin position="70"/>
        <end position="132"/>
    </location>
</feature>
<evidence type="ECO:0000256" key="1">
    <source>
        <dbReference type="ARBA" id="ARBA00023054"/>
    </source>
</evidence>
<dbReference type="Proteomes" id="UP000504635">
    <property type="component" value="Unplaced"/>
</dbReference>
<sequence>MENSEVLESGCEDDSFVVQNGEENIENNIAEHVTEKFEAKKDLTNVEQPFIRNNTIEELKLKLENKEILVRQRPNTPTSPVTPTTPTTPTGKDPLGDDQDDMIPETRAPPLLTDDGLIAPRKPANPVREDPGRQNLHKELLFNQKIGKNVLNQKTELQRALERHKDNLAKKQLENHIAAKVPELEKVIADRAKRLEKPDKVENEEDKVINKEFLQARMKLKATNELK</sequence>
<dbReference type="GeneID" id="115877737"/>
<dbReference type="PANTHER" id="PTHR16768:SF5">
    <property type="entry name" value="FI14214P"/>
    <property type="match status" value="1"/>
</dbReference>
<organism evidence="4 5">
    <name type="scientific">Sitophilus oryzae</name>
    <name type="common">Rice weevil</name>
    <name type="synonym">Curculio oryzae</name>
    <dbReference type="NCBI Taxonomy" id="7048"/>
    <lineage>
        <taxon>Eukaryota</taxon>
        <taxon>Metazoa</taxon>
        <taxon>Ecdysozoa</taxon>
        <taxon>Arthropoda</taxon>
        <taxon>Hexapoda</taxon>
        <taxon>Insecta</taxon>
        <taxon>Pterygota</taxon>
        <taxon>Neoptera</taxon>
        <taxon>Endopterygota</taxon>
        <taxon>Coleoptera</taxon>
        <taxon>Polyphaga</taxon>
        <taxon>Cucujiformia</taxon>
        <taxon>Curculionidae</taxon>
        <taxon>Dryophthorinae</taxon>
        <taxon>Sitophilus</taxon>
    </lineage>
</organism>
<proteinExistence type="predicted"/>
<evidence type="ECO:0000256" key="2">
    <source>
        <dbReference type="SAM" id="Coils"/>
    </source>
</evidence>
<dbReference type="AlphaFoldDB" id="A0A6J2XGP2"/>
<evidence type="ECO:0000256" key="3">
    <source>
        <dbReference type="SAM" id="MobiDB-lite"/>
    </source>
</evidence>
<dbReference type="InParanoid" id="A0A6J2XGP2"/>
<feature type="compositionally biased region" description="Low complexity" evidence="3">
    <location>
        <begin position="74"/>
        <end position="90"/>
    </location>
</feature>
<evidence type="ECO:0000313" key="5">
    <source>
        <dbReference type="RefSeq" id="XP_030749889.1"/>
    </source>
</evidence>